<dbReference type="EMBL" id="CP115174">
    <property type="protein sequence ID" value="WBO20672.1"/>
    <property type="molecule type" value="Genomic_DNA"/>
</dbReference>
<dbReference type="Gene3D" id="3.40.50.12370">
    <property type="match status" value="1"/>
</dbReference>
<dbReference type="PANTHER" id="PTHR46268:SF15">
    <property type="entry name" value="UNIVERSAL STRESS PROTEIN HP_0031"/>
    <property type="match status" value="1"/>
</dbReference>
<feature type="domain" description="UspA" evidence="2">
    <location>
        <begin position="1"/>
        <end position="136"/>
    </location>
</feature>
<accession>A0ABY7NHD0</accession>
<protein>
    <submittedName>
        <fullName evidence="3">Universal stress protein</fullName>
    </submittedName>
</protein>
<organism evidence="3 4">
    <name type="scientific">Sphingomonas abietis</name>
    <dbReference type="NCBI Taxonomy" id="3012344"/>
    <lineage>
        <taxon>Bacteria</taxon>
        <taxon>Pseudomonadati</taxon>
        <taxon>Pseudomonadota</taxon>
        <taxon>Alphaproteobacteria</taxon>
        <taxon>Sphingomonadales</taxon>
        <taxon>Sphingomonadaceae</taxon>
        <taxon>Sphingomonas</taxon>
    </lineage>
</organism>
<proteinExistence type="inferred from homology"/>
<dbReference type="Proteomes" id="UP001210865">
    <property type="component" value="Chromosome"/>
</dbReference>
<dbReference type="PANTHER" id="PTHR46268">
    <property type="entry name" value="STRESS RESPONSE PROTEIN NHAX"/>
    <property type="match status" value="1"/>
</dbReference>
<evidence type="ECO:0000313" key="4">
    <source>
        <dbReference type="Proteomes" id="UP001210865"/>
    </source>
</evidence>
<dbReference type="RefSeq" id="WP_270075322.1">
    <property type="nucleotide sequence ID" value="NZ_CP115174.1"/>
</dbReference>
<evidence type="ECO:0000256" key="1">
    <source>
        <dbReference type="ARBA" id="ARBA00008791"/>
    </source>
</evidence>
<dbReference type="Pfam" id="PF00582">
    <property type="entry name" value="Usp"/>
    <property type="match status" value="1"/>
</dbReference>
<evidence type="ECO:0000313" key="3">
    <source>
        <dbReference type="EMBL" id="WBO20672.1"/>
    </source>
</evidence>
<gene>
    <name evidence="3" type="ORF">PBT88_10620</name>
</gene>
<comment type="similarity">
    <text evidence="1">Belongs to the universal stress protein A family.</text>
</comment>
<evidence type="ECO:0000259" key="2">
    <source>
        <dbReference type="Pfam" id="PF00582"/>
    </source>
</evidence>
<reference evidence="3 4" key="1">
    <citation type="submission" date="2022-12" db="EMBL/GenBank/DDBJ databases">
        <title>Sphingomonas abieness sp. nov., an endophytic bacterium isolated from Abies koreana.</title>
        <authorList>
            <person name="Jiang L."/>
            <person name="Lee J."/>
        </authorList>
    </citation>
    <scope>NUCLEOTIDE SEQUENCE [LARGE SCALE GENOMIC DNA]</scope>
    <source>
        <strain evidence="4">PAMB 00755</strain>
    </source>
</reference>
<dbReference type="SUPFAM" id="SSF52402">
    <property type="entry name" value="Adenine nucleotide alpha hydrolases-like"/>
    <property type="match status" value="2"/>
</dbReference>
<sequence>MRTILLPVHDDAGQNARLRAALDSLRAVDGRLVCIDLVVPDPAGDPFGGIAQVVTERERLRETSNQQRVADYLALEGVDADWIEAFGDPEECLVRAAALSDLIVASTISGSGLTHRVGGLSDALIVRAKRPILAIPESLDGFDVEGHVMIAWDGSRSCIAAMRAAIPLLTRARSIALFEVDDGSVHIPAESGVTYLARYGIVSHALPRHALIEAAGSMIVTQCRRRHPAYLVMGGYGHSRTREALFGGATRTMLREARVPLLLAHE</sequence>
<dbReference type="InterPro" id="IPR006016">
    <property type="entry name" value="UspA"/>
</dbReference>
<keyword evidence="4" id="KW-1185">Reference proteome</keyword>
<name>A0ABY7NHD0_9SPHN</name>